<reference evidence="3 4" key="1">
    <citation type="journal article" date="2013" name="MBio">
        <title>Genome sequencing of the plant pathogen Taphrina deformans, the causal agent of peach leaf curl.</title>
        <authorList>
            <person name="Cisse O.H."/>
            <person name="Almeida J.M.G.C.F."/>
            <person name="Fonseca A."/>
            <person name="Kumar A.A."/>
            <person name="Salojaervi J."/>
            <person name="Overmyer K."/>
            <person name="Hauser P.M."/>
            <person name="Pagni M."/>
        </authorList>
    </citation>
    <scope>NUCLEOTIDE SEQUENCE [LARGE SCALE GENOMIC DNA]</scope>
    <source>
        <strain evidence="4">PYCC 5710 / ATCC 11124 / CBS 356.35 / IMI 108563 / JCM 9778 / NBRC 8474</strain>
    </source>
</reference>
<feature type="region of interest" description="Disordered" evidence="1">
    <location>
        <begin position="1"/>
        <end position="40"/>
    </location>
</feature>
<keyword evidence="2" id="KW-0472">Membrane</keyword>
<comment type="caution">
    <text evidence="3">The sequence shown here is derived from an EMBL/GenBank/DDBJ whole genome shotgun (WGS) entry which is preliminary data.</text>
</comment>
<feature type="transmembrane region" description="Helical" evidence="2">
    <location>
        <begin position="253"/>
        <end position="278"/>
    </location>
</feature>
<evidence type="ECO:0000313" key="3">
    <source>
        <dbReference type="EMBL" id="CCG84642.1"/>
    </source>
</evidence>
<evidence type="ECO:0000256" key="1">
    <source>
        <dbReference type="SAM" id="MobiDB-lite"/>
    </source>
</evidence>
<dbReference type="Proteomes" id="UP000013776">
    <property type="component" value="Unassembled WGS sequence"/>
</dbReference>
<evidence type="ECO:0000313" key="4">
    <source>
        <dbReference type="Proteomes" id="UP000013776"/>
    </source>
</evidence>
<evidence type="ECO:0000256" key="2">
    <source>
        <dbReference type="SAM" id="Phobius"/>
    </source>
</evidence>
<protein>
    <submittedName>
        <fullName evidence="3">Uncharacterized protein</fullName>
    </submittedName>
</protein>
<sequence length="338" mass="38284">MSYAQLPPYTDDFNDERTTAPQDAKLKDKTETTLPSQESGIELPSHLEYSRDRNGNIICTDPILDDPVYFSAFVQLHGAKPPDVRLQITGSHWEDNADGPDRTDGNTVKSTSRRLVTDFDFSVPLTTEVLIRRNGNTPPYFFTYKPDVPTYRNSTIKRRQSEVAEQQRLDNGLSVGQQAIVEYLSSTSVLKEFRFEKATTGWDVKALERQIQSIIRRTGYTDTIGVALREKDKYIYVRPANLFSRVYRHPLTVLLRFILFPVGLLLLAAEFLWLGAYWQVLGAKYDLYSLNPSTGEERGISTERFLITFAEAIERAARDGSVGTTLEWPSSSHRAVAG</sequence>
<dbReference type="OrthoDB" id="203796at2759"/>
<keyword evidence="2" id="KW-1133">Transmembrane helix</keyword>
<organism evidence="3 4">
    <name type="scientific">Taphrina deformans (strain PYCC 5710 / ATCC 11124 / CBS 356.35 / IMI 108563 / JCM 9778 / NBRC 8474)</name>
    <name type="common">Peach leaf curl fungus</name>
    <name type="synonym">Lalaria deformans</name>
    <dbReference type="NCBI Taxonomy" id="1097556"/>
    <lineage>
        <taxon>Eukaryota</taxon>
        <taxon>Fungi</taxon>
        <taxon>Dikarya</taxon>
        <taxon>Ascomycota</taxon>
        <taxon>Taphrinomycotina</taxon>
        <taxon>Taphrinomycetes</taxon>
        <taxon>Taphrinales</taxon>
        <taxon>Taphrinaceae</taxon>
        <taxon>Taphrina</taxon>
    </lineage>
</organism>
<dbReference type="VEuPathDB" id="FungiDB:TAPDE_005145"/>
<accession>R4XG84</accession>
<gene>
    <name evidence="3" type="ORF">TAPDE_005145</name>
</gene>
<proteinExistence type="predicted"/>
<dbReference type="PANTHER" id="PTHR37848">
    <property type="entry name" value="EXPRESSED PROTEIN"/>
    <property type="match status" value="1"/>
</dbReference>
<keyword evidence="2" id="KW-0812">Transmembrane</keyword>
<dbReference type="EMBL" id="CAHR02000279">
    <property type="protein sequence ID" value="CCG84642.1"/>
    <property type="molecule type" value="Genomic_DNA"/>
</dbReference>
<dbReference type="AlphaFoldDB" id="R4XG84"/>
<keyword evidence="4" id="KW-1185">Reference proteome</keyword>
<name>R4XG84_TAPDE</name>
<dbReference type="PANTHER" id="PTHR37848:SF1">
    <property type="entry name" value="SUN DOMAIN-CONTAINING PROTEIN"/>
    <property type="match status" value="1"/>
</dbReference>